<gene>
    <name evidence="5" type="ORF">SAMN06265784_106343</name>
</gene>
<dbReference type="EMBL" id="FXAT01000006">
    <property type="protein sequence ID" value="SMG54202.1"/>
    <property type="molecule type" value="Genomic_DNA"/>
</dbReference>
<dbReference type="NCBIfam" id="TIGR03696">
    <property type="entry name" value="Rhs_assc_core"/>
    <property type="match status" value="1"/>
</dbReference>
<dbReference type="PANTHER" id="PTHR32305:SF15">
    <property type="entry name" value="PROTEIN RHSA-RELATED"/>
    <property type="match status" value="1"/>
</dbReference>
<reference evidence="6" key="1">
    <citation type="submission" date="2017-04" db="EMBL/GenBank/DDBJ databases">
        <authorList>
            <person name="Varghese N."/>
            <person name="Submissions S."/>
        </authorList>
    </citation>
    <scope>NUCLEOTIDE SEQUENCE [LARGE SCALE GENOMIC DNA]</scope>
    <source>
        <strain evidence="6">LMG 29540</strain>
    </source>
</reference>
<dbReference type="InterPro" id="IPR045351">
    <property type="entry name" value="DUF6531"/>
</dbReference>
<keyword evidence="6" id="KW-1185">Reference proteome</keyword>
<evidence type="ECO:0000259" key="2">
    <source>
        <dbReference type="Pfam" id="PF03527"/>
    </source>
</evidence>
<feature type="domain" description="DUF6531" evidence="3">
    <location>
        <begin position="55"/>
        <end position="126"/>
    </location>
</feature>
<dbReference type="InterPro" id="IPR006530">
    <property type="entry name" value="YD"/>
</dbReference>
<feature type="domain" description="Teneurin-like YD-shell" evidence="4">
    <location>
        <begin position="303"/>
        <end position="427"/>
    </location>
</feature>
<dbReference type="InterPro" id="IPR056823">
    <property type="entry name" value="TEN-like_YD-shell"/>
</dbReference>
<feature type="domain" description="RHS protein conserved region" evidence="2">
    <location>
        <begin position="991"/>
        <end position="1024"/>
    </location>
</feature>
<evidence type="ECO:0000259" key="3">
    <source>
        <dbReference type="Pfam" id="PF20148"/>
    </source>
</evidence>
<sequence>METGIAGIGGELVKLPGVVLPLASGGPPADRYRRPGDVVDRYRLRRALSGVLCRSVDVITGSKVCLPADEADFTLRGRFPLEWSRYYSSARVEVGLLGAGWRTRWEITLHKIDSRLVYADEYGSTLSVPFPERGTQVIAPSAQLHFAHLPDGRIVVADLTPHYRVFGDFDANGIARLKYIEDLHRQRVGCIWDAEGRLLRMRGTCGHELRMHYETRMGARLAAIECVDGGPGGALVQYGYSPNGELTEVRNRIGAIVRRFAWRDGQIVEEAGPLGMATRYAWQTIGGVARVVERATSEGARDRLTYDIDSRVSQVTDVFGHAANWQYDEHGHVRSHTDFDGRRYRFDYRDSAAPTAVWLPGERVVRLEYDALGRVVQETDPQGTTRVTEYAFASREPASVTLSDGRTWTWARNERLQPVHVQTPAGEITRFEYGADGCVARSTDAQGVATTYAHDAWGQLIRRTAADGGTTHYERDVNGYVVRVTDALGAVTLFERNGLGWPLNVTRPDGQVERHVWNAAGQRTSFVGPSGHSRHWYRDRRGNVVRAVDEEGHVIVRQYDAHGRPVRIESANGAIQMLEWGARDCLSITDADGVTRSFVYTGAGQIHSVTSKAGAHTRSETFAYDAAGRPVERETQHNRYVYRYAVRGGLEAISRTPTSEGELLGIGADEIRFEHDAGGRLIAEHGANGELRYTYNATGRLVATRLPQGQELRTRRLETGEIALVEVDEREVARFWYDAMRRPVARTQGRLRTHTGYSPLGQPIWWRSVTSDELSAPATPSESDMQLWREVDYSPADLLVRIGGPAAGQTWYDYDRRGCLLRRVSEQLGIEYFTWDAASNLLDTPGGNWFPAVYADHRIRECRGYRYEYDAWGQLVRRSGRDHTLSLEWDAEGRVIAAHRKGHTVRYQYDALGRRVAKRVEASSPQRSQTPEQDELTRYLWQGHRLVQEQRPGALRTYLYQPEPPGSTGFAPLACVDQTLADDGSIKGTQIRHYHTDGAGTAIALTDEIGKVVWHGRYRAWGDPVTQEWGRSDTVAQPLRYAGQYADEETALHYNGTRLYDPDAGRYISSDRTGDGGISPYCYAPNPLTWCNPLGRAKPERLPYLVGVEASDNHGVPDPAQQIAGLVEQFDDVPGWDPLEG</sequence>
<name>A0A1X7LLT9_9BURK</name>
<dbReference type="SUPFAM" id="SSF69304">
    <property type="entry name" value="Tricorn protease N-terminal domain"/>
    <property type="match status" value="1"/>
</dbReference>
<protein>
    <submittedName>
        <fullName evidence="5">RHS repeat-associated core domain-containing protein</fullName>
    </submittedName>
</protein>
<evidence type="ECO:0000313" key="6">
    <source>
        <dbReference type="Proteomes" id="UP000193228"/>
    </source>
</evidence>
<feature type="domain" description="Teneurin-like YD-shell" evidence="4">
    <location>
        <begin position="809"/>
        <end position="921"/>
    </location>
</feature>
<dbReference type="Gene3D" id="2.180.10.10">
    <property type="entry name" value="RHS repeat-associated core"/>
    <property type="match status" value="2"/>
</dbReference>
<dbReference type="Pfam" id="PF25023">
    <property type="entry name" value="TEN_YD-shell"/>
    <property type="match status" value="2"/>
</dbReference>
<dbReference type="Pfam" id="PF03527">
    <property type="entry name" value="RHS"/>
    <property type="match status" value="1"/>
</dbReference>
<dbReference type="RefSeq" id="WP_085486404.1">
    <property type="nucleotide sequence ID" value="NZ_FXAT01000006.1"/>
</dbReference>
<dbReference type="NCBIfam" id="TIGR01643">
    <property type="entry name" value="YD_repeat_2x"/>
    <property type="match status" value="4"/>
</dbReference>
<dbReference type="OrthoDB" id="5445630at2"/>
<keyword evidence="1" id="KW-0677">Repeat</keyword>
<evidence type="ECO:0000259" key="4">
    <source>
        <dbReference type="Pfam" id="PF25023"/>
    </source>
</evidence>
<accession>A0A1X7LLT9</accession>
<dbReference type="InterPro" id="IPR001826">
    <property type="entry name" value="RHS"/>
</dbReference>
<dbReference type="STRING" id="1515439.SAMN06265784_106343"/>
<dbReference type="InterPro" id="IPR031325">
    <property type="entry name" value="RHS_repeat"/>
</dbReference>
<dbReference type="PANTHER" id="PTHR32305">
    <property type="match status" value="1"/>
</dbReference>
<proteinExistence type="predicted"/>
<evidence type="ECO:0000313" key="5">
    <source>
        <dbReference type="EMBL" id="SMG54202.1"/>
    </source>
</evidence>
<dbReference type="Proteomes" id="UP000193228">
    <property type="component" value="Unassembled WGS sequence"/>
</dbReference>
<dbReference type="AlphaFoldDB" id="A0A1X7LLT9"/>
<dbReference type="InterPro" id="IPR022385">
    <property type="entry name" value="Rhs_assc_core"/>
</dbReference>
<organism evidence="5 6">
    <name type="scientific">Paraburkholderia susongensis</name>
    <dbReference type="NCBI Taxonomy" id="1515439"/>
    <lineage>
        <taxon>Bacteria</taxon>
        <taxon>Pseudomonadati</taxon>
        <taxon>Pseudomonadota</taxon>
        <taxon>Betaproteobacteria</taxon>
        <taxon>Burkholderiales</taxon>
        <taxon>Burkholderiaceae</taxon>
        <taxon>Paraburkholderia</taxon>
    </lineage>
</organism>
<dbReference type="Pfam" id="PF05593">
    <property type="entry name" value="RHS_repeat"/>
    <property type="match status" value="2"/>
</dbReference>
<evidence type="ECO:0000256" key="1">
    <source>
        <dbReference type="ARBA" id="ARBA00022737"/>
    </source>
</evidence>
<dbReference type="Pfam" id="PF20148">
    <property type="entry name" value="DUF6531"/>
    <property type="match status" value="1"/>
</dbReference>
<dbReference type="InterPro" id="IPR050708">
    <property type="entry name" value="T6SS_VgrG/RHS"/>
</dbReference>